<gene>
    <name evidence="1" type="ORF">AVDCRST_MAG84-4188</name>
</gene>
<dbReference type="EMBL" id="CADCTZ010000871">
    <property type="protein sequence ID" value="CAA9369600.1"/>
    <property type="molecule type" value="Genomic_DNA"/>
</dbReference>
<name>A0A6J4MXW5_9CYAN</name>
<proteinExistence type="predicted"/>
<sequence>GLSTAGEGGFTRSLLLYIDAWSNLPLQFDVQNSSAGVGRFM</sequence>
<protein>
    <submittedName>
        <fullName evidence="1">Uncharacterized protein</fullName>
    </submittedName>
</protein>
<reference evidence="1" key="1">
    <citation type="submission" date="2020-02" db="EMBL/GenBank/DDBJ databases">
        <authorList>
            <person name="Meier V. D."/>
        </authorList>
    </citation>
    <scope>NUCLEOTIDE SEQUENCE</scope>
    <source>
        <strain evidence="1">AVDCRST_MAG84</strain>
    </source>
</reference>
<accession>A0A6J4MXW5</accession>
<evidence type="ECO:0000313" key="1">
    <source>
        <dbReference type="EMBL" id="CAA9369600.1"/>
    </source>
</evidence>
<feature type="non-terminal residue" evidence="1">
    <location>
        <position position="1"/>
    </location>
</feature>
<organism evidence="1">
    <name type="scientific">uncultured Microcoleus sp</name>
    <dbReference type="NCBI Taxonomy" id="259945"/>
    <lineage>
        <taxon>Bacteria</taxon>
        <taxon>Bacillati</taxon>
        <taxon>Cyanobacteriota</taxon>
        <taxon>Cyanophyceae</taxon>
        <taxon>Oscillatoriophycideae</taxon>
        <taxon>Oscillatoriales</taxon>
        <taxon>Microcoleaceae</taxon>
        <taxon>Microcoleus</taxon>
        <taxon>environmental samples</taxon>
    </lineage>
</organism>
<feature type="non-terminal residue" evidence="1">
    <location>
        <position position="41"/>
    </location>
</feature>
<dbReference type="AlphaFoldDB" id="A0A6J4MXW5"/>